<evidence type="ECO:0000256" key="1">
    <source>
        <dbReference type="SAM" id="Phobius"/>
    </source>
</evidence>
<gene>
    <name evidence="2" type="ORF">FB559_5970</name>
</gene>
<dbReference type="InterPro" id="IPR036938">
    <property type="entry name" value="PAP2/HPO_sf"/>
</dbReference>
<sequence length="180" mass="18826">MFTDHLATTHRLHTTAVVTMRVGPVLLVALLGWAWWAARRERPAAMAAALWAPIGVVATVAANQVVERLPTVRWAAFHGLVVHSSDLPGPSDHAAMASATAAGLFLVGRRFGLAACGGWLVIALALALGGAEPDDVAGGTVIGVTVTLIGFVIVEGPLRRAVSRLRRTRLRPFTGAGETS</sequence>
<keyword evidence="3" id="KW-1185">Reference proteome</keyword>
<dbReference type="Proteomes" id="UP000316096">
    <property type="component" value="Unassembled WGS sequence"/>
</dbReference>
<feature type="transmembrane region" description="Helical" evidence="1">
    <location>
        <begin position="136"/>
        <end position="158"/>
    </location>
</feature>
<proteinExistence type="predicted"/>
<comment type="caution">
    <text evidence="2">The sequence shown here is derived from an EMBL/GenBank/DDBJ whole genome shotgun (WGS) entry which is preliminary data.</text>
</comment>
<organism evidence="2 3">
    <name type="scientific">Actinoallomurus bryophytorum</name>
    <dbReference type="NCBI Taxonomy" id="1490222"/>
    <lineage>
        <taxon>Bacteria</taxon>
        <taxon>Bacillati</taxon>
        <taxon>Actinomycetota</taxon>
        <taxon>Actinomycetes</taxon>
        <taxon>Streptosporangiales</taxon>
        <taxon>Thermomonosporaceae</taxon>
        <taxon>Actinoallomurus</taxon>
    </lineage>
</organism>
<dbReference type="SUPFAM" id="SSF48317">
    <property type="entry name" value="Acid phosphatase/Vanadium-dependent haloperoxidase"/>
    <property type="match status" value="1"/>
</dbReference>
<feature type="transmembrane region" description="Helical" evidence="1">
    <location>
        <begin position="111"/>
        <end position="130"/>
    </location>
</feature>
<dbReference type="RefSeq" id="WP_141959676.1">
    <property type="nucleotide sequence ID" value="NZ_VFOZ01000001.1"/>
</dbReference>
<accession>A0A543CT34</accession>
<dbReference type="EMBL" id="VFOZ01000001">
    <property type="protein sequence ID" value="TQM00262.1"/>
    <property type="molecule type" value="Genomic_DNA"/>
</dbReference>
<keyword evidence="1" id="KW-0472">Membrane</keyword>
<keyword evidence="1" id="KW-1133">Transmembrane helix</keyword>
<evidence type="ECO:0000313" key="2">
    <source>
        <dbReference type="EMBL" id="TQM00262.1"/>
    </source>
</evidence>
<name>A0A543CT34_9ACTN</name>
<feature type="transmembrane region" description="Helical" evidence="1">
    <location>
        <begin position="12"/>
        <end position="38"/>
    </location>
</feature>
<dbReference type="AlphaFoldDB" id="A0A543CT34"/>
<reference evidence="2 3" key="1">
    <citation type="submission" date="2019-06" db="EMBL/GenBank/DDBJ databases">
        <title>Sequencing the genomes of 1000 actinobacteria strains.</title>
        <authorList>
            <person name="Klenk H.-P."/>
        </authorList>
    </citation>
    <scope>NUCLEOTIDE SEQUENCE [LARGE SCALE GENOMIC DNA]</scope>
    <source>
        <strain evidence="2 3">DSM 102200</strain>
    </source>
</reference>
<evidence type="ECO:0000313" key="3">
    <source>
        <dbReference type="Proteomes" id="UP000316096"/>
    </source>
</evidence>
<keyword evidence="1" id="KW-0812">Transmembrane</keyword>
<protein>
    <submittedName>
        <fullName evidence="2">Undecaprenyl-diphosphatase</fullName>
    </submittedName>
</protein>